<dbReference type="InterPro" id="IPR006665">
    <property type="entry name" value="OmpA-like"/>
</dbReference>
<comment type="subcellular location">
    <subcellularLocation>
        <location evidence="1">Cell outer membrane</location>
    </subcellularLocation>
</comment>
<dbReference type="RefSeq" id="WP_160895913.1">
    <property type="nucleotide sequence ID" value="NZ_WUMU01000021.1"/>
</dbReference>
<evidence type="ECO:0000313" key="7">
    <source>
        <dbReference type="Proteomes" id="UP000477911"/>
    </source>
</evidence>
<feature type="region of interest" description="Disordered" evidence="4">
    <location>
        <begin position="21"/>
        <end position="50"/>
    </location>
</feature>
<dbReference type="Proteomes" id="UP000477911">
    <property type="component" value="Unassembled WGS sequence"/>
</dbReference>
<dbReference type="EMBL" id="WUMU01000021">
    <property type="protein sequence ID" value="MXN19786.1"/>
    <property type="molecule type" value="Genomic_DNA"/>
</dbReference>
<comment type="caution">
    <text evidence="6">The sequence shown here is derived from an EMBL/GenBank/DDBJ whole genome shotgun (WGS) entry which is preliminary data.</text>
</comment>
<dbReference type="InterPro" id="IPR050330">
    <property type="entry name" value="Bact_OuterMem_StrucFunc"/>
</dbReference>
<organism evidence="6 7">
    <name type="scientific">Pseudooceanicola albus</name>
    <dbReference type="NCBI Taxonomy" id="2692189"/>
    <lineage>
        <taxon>Bacteria</taxon>
        <taxon>Pseudomonadati</taxon>
        <taxon>Pseudomonadota</taxon>
        <taxon>Alphaproteobacteria</taxon>
        <taxon>Rhodobacterales</taxon>
        <taxon>Paracoccaceae</taxon>
        <taxon>Pseudooceanicola</taxon>
    </lineage>
</organism>
<dbReference type="GO" id="GO:0009279">
    <property type="term" value="C:cell outer membrane"/>
    <property type="evidence" value="ECO:0007669"/>
    <property type="project" value="UniProtKB-SubCell"/>
</dbReference>
<dbReference type="Pfam" id="PF00691">
    <property type="entry name" value="OmpA"/>
    <property type="match status" value="1"/>
</dbReference>
<dbReference type="InterPro" id="IPR006664">
    <property type="entry name" value="OMP_bac"/>
</dbReference>
<evidence type="ECO:0000256" key="2">
    <source>
        <dbReference type="ARBA" id="ARBA00023136"/>
    </source>
</evidence>
<dbReference type="CDD" id="cd07185">
    <property type="entry name" value="OmpA_C-like"/>
    <property type="match status" value="1"/>
</dbReference>
<proteinExistence type="predicted"/>
<feature type="region of interest" description="Disordered" evidence="4">
    <location>
        <begin position="321"/>
        <end position="344"/>
    </location>
</feature>
<accession>A0A6L7G8Q4</accession>
<dbReference type="PROSITE" id="PS51123">
    <property type="entry name" value="OMPA_2"/>
    <property type="match status" value="1"/>
</dbReference>
<feature type="domain" description="OmpA-like" evidence="5">
    <location>
        <begin position="226"/>
        <end position="344"/>
    </location>
</feature>
<dbReference type="InterPro" id="IPR036737">
    <property type="entry name" value="OmpA-like_sf"/>
</dbReference>
<keyword evidence="7" id="KW-1185">Reference proteome</keyword>
<reference evidence="6 7" key="1">
    <citation type="submission" date="2019-12" db="EMBL/GenBank/DDBJ databases">
        <authorList>
            <person name="Li M."/>
        </authorList>
    </citation>
    <scope>NUCLEOTIDE SEQUENCE [LARGE SCALE GENOMIC DNA]</scope>
    <source>
        <strain evidence="6 7">GBMRC 2024</strain>
    </source>
</reference>
<dbReference type="PANTHER" id="PTHR30329">
    <property type="entry name" value="STATOR ELEMENT OF FLAGELLAR MOTOR COMPLEX"/>
    <property type="match status" value="1"/>
</dbReference>
<keyword evidence="2 3" id="KW-0472">Membrane</keyword>
<evidence type="ECO:0000313" key="6">
    <source>
        <dbReference type="EMBL" id="MXN19786.1"/>
    </source>
</evidence>
<dbReference type="Gene3D" id="3.30.1330.60">
    <property type="entry name" value="OmpA-like domain"/>
    <property type="match status" value="1"/>
</dbReference>
<dbReference type="SUPFAM" id="SSF103088">
    <property type="entry name" value="OmpA-like"/>
    <property type="match status" value="1"/>
</dbReference>
<evidence type="ECO:0000259" key="5">
    <source>
        <dbReference type="PROSITE" id="PS51123"/>
    </source>
</evidence>
<dbReference type="PRINTS" id="PR01021">
    <property type="entry name" value="OMPADOMAIN"/>
</dbReference>
<dbReference type="PANTHER" id="PTHR30329:SF20">
    <property type="entry name" value="EXPORTED PROTEIN"/>
    <property type="match status" value="1"/>
</dbReference>
<protein>
    <submittedName>
        <fullName evidence="6">OmpA family protein</fullName>
    </submittedName>
</protein>
<evidence type="ECO:0000256" key="3">
    <source>
        <dbReference type="PROSITE-ProRule" id="PRU00473"/>
    </source>
</evidence>
<dbReference type="AlphaFoldDB" id="A0A6L7G8Q4"/>
<sequence length="344" mass="35484">MVLGLPAQGLATAGASAVPAALATDQARPERPAVPDALPSGTPGPLSDSLPYAATLTHQDSRAPGRYDLPVGPYADGALPVRSLSGRVSLRSWRLSSRDMTVEQMAAPLRKALVATGWDVVLDCSATSCGGFDFRFATEVIAPPDMAVDLFDFQAISARRQGPEGPQAIFLLISHGPDAGYVQRISVTPMTGPAPGPAAPEVSDPVALPAEEQDTGTAPPQVAEGLAARGHAVLPGLDFATGSATLATPETPSLAALAQFLKADAARRVILVGHTDSEGGLDSNMALSLHRAQAVEQVLKTRYGVPAGQISARGIGFLAPRDSNDSRAGRQANRRVEAVLASTP</sequence>
<name>A0A6L7G8Q4_9RHOB</name>
<gene>
    <name evidence="6" type="ORF">GR170_18290</name>
</gene>
<evidence type="ECO:0000256" key="1">
    <source>
        <dbReference type="ARBA" id="ARBA00004442"/>
    </source>
</evidence>
<evidence type="ECO:0000256" key="4">
    <source>
        <dbReference type="SAM" id="MobiDB-lite"/>
    </source>
</evidence>